<dbReference type="Proteomes" id="UP000828390">
    <property type="component" value="Unassembled WGS sequence"/>
</dbReference>
<accession>A0A9D4L6Z8</accession>
<dbReference type="EMBL" id="JAIWYP010000003">
    <property type="protein sequence ID" value="KAH3852444.1"/>
    <property type="molecule type" value="Genomic_DNA"/>
</dbReference>
<name>A0A9D4L6Z8_DREPO</name>
<comment type="caution">
    <text evidence="2">The sequence shown here is derived from an EMBL/GenBank/DDBJ whole genome shotgun (WGS) entry which is preliminary data.</text>
</comment>
<gene>
    <name evidence="2" type="ORF">DPMN_094954</name>
</gene>
<keyword evidence="3" id="KW-1185">Reference proteome</keyword>
<feature type="region of interest" description="Disordered" evidence="1">
    <location>
        <begin position="20"/>
        <end position="57"/>
    </location>
</feature>
<sequence>MPQTTIWHSKQTSPKIVIKESAQKKPQQDSQQLQSVGQQDSSSRHGTNSFSLNNFPSDTTNHIFLECHRRRNGTCTAFYERPPQEGEGTRCV</sequence>
<feature type="compositionally biased region" description="Low complexity" evidence="1">
    <location>
        <begin position="28"/>
        <end position="41"/>
    </location>
</feature>
<protein>
    <submittedName>
        <fullName evidence="2">Uncharacterized protein</fullName>
    </submittedName>
</protein>
<evidence type="ECO:0000313" key="3">
    <source>
        <dbReference type="Proteomes" id="UP000828390"/>
    </source>
</evidence>
<evidence type="ECO:0000313" key="2">
    <source>
        <dbReference type="EMBL" id="KAH3852444.1"/>
    </source>
</evidence>
<reference evidence="2" key="2">
    <citation type="submission" date="2020-11" db="EMBL/GenBank/DDBJ databases">
        <authorList>
            <person name="McCartney M.A."/>
            <person name="Auch B."/>
            <person name="Kono T."/>
            <person name="Mallez S."/>
            <person name="Becker A."/>
            <person name="Gohl D.M."/>
            <person name="Silverstein K.A.T."/>
            <person name="Koren S."/>
            <person name="Bechman K.B."/>
            <person name="Herman A."/>
            <person name="Abrahante J.E."/>
            <person name="Garbe J."/>
        </authorList>
    </citation>
    <scope>NUCLEOTIDE SEQUENCE</scope>
    <source>
        <strain evidence="2">Duluth1</strain>
        <tissue evidence="2">Whole animal</tissue>
    </source>
</reference>
<organism evidence="2 3">
    <name type="scientific">Dreissena polymorpha</name>
    <name type="common">Zebra mussel</name>
    <name type="synonym">Mytilus polymorpha</name>
    <dbReference type="NCBI Taxonomy" id="45954"/>
    <lineage>
        <taxon>Eukaryota</taxon>
        <taxon>Metazoa</taxon>
        <taxon>Spiralia</taxon>
        <taxon>Lophotrochozoa</taxon>
        <taxon>Mollusca</taxon>
        <taxon>Bivalvia</taxon>
        <taxon>Autobranchia</taxon>
        <taxon>Heteroconchia</taxon>
        <taxon>Euheterodonta</taxon>
        <taxon>Imparidentia</taxon>
        <taxon>Neoheterodontei</taxon>
        <taxon>Myida</taxon>
        <taxon>Dreissenoidea</taxon>
        <taxon>Dreissenidae</taxon>
        <taxon>Dreissena</taxon>
    </lineage>
</organism>
<feature type="compositionally biased region" description="Polar residues" evidence="1">
    <location>
        <begin position="44"/>
        <end position="57"/>
    </location>
</feature>
<proteinExistence type="predicted"/>
<reference evidence="2" key="1">
    <citation type="journal article" date="2019" name="bioRxiv">
        <title>The Genome of the Zebra Mussel, Dreissena polymorpha: A Resource for Invasive Species Research.</title>
        <authorList>
            <person name="McCartney M.A."/>
            <person name="Auch B."/>
            <person name="Kono T."/>
            <person name="Mallez S."/>
            <person name="Zhang Y."/>
            <person name="Obille A."/>
            <person name="Becker A."/>
            <person name="Abrahante J.E."/>
            <person name="Garbe J."/>
            <person name="Badalamenti J.P."/>
            <person name="Herman A."/>
            <person name="Mangelson H."/>
            <person name="Liachko I."/>
            <person name="Sullivan S."/>
            <person name="Sone E.D."/>
            <person name="Koren S."/>
            <person name="Silverstein K.A.T."/>
            <person name="Beckman K.B."/>
            <person name="Gohl D.M."/>
        </authorList>
    </citation>
    <scope>NUCLEOTIDE SEQUENCE</scope>
    <source>
        <strain evidence="2">Duluth1</strain>
        <tissue evidence="2">Whole animal</tissue>
    </source>
</reference>
<dbReference type="AlphaFoldDB" id="A0A9D4L6Z8"/>
<evidence type="ECO:0000256" key="1">
    <source>
        <dbReference type="SAM" id="MobiDB-lite"/>
    </source>
</evidence>